<evidence type="ECO:0000313" key="8">
    <source>
        <dbReference type="Proteomes" id="UP000472277"/>
    </source>
</evidence>
<dbReference type="SUPFAM" id="SSF48726">
    <property type="entry name" value="Immunoglobulin"/>
    <property type="match status" value="6"/>
</dbReference>
<feature type="domain" description="Fibronectin type-III" evidence="6">
    <location>
        <begin position="565"/>
        <end position="660"/>
    </location>
</feature>
<dbReference type="FunFam" id="2.60.40.10:FF:001438">
    <property type="entry name" value="Immunoglobulin-like and fibronectin type III domain-containing protein 1"/>
    <property type="match status" value="1"/>
</dbReference>
<dbReference type="InterPro" id="IPR036179">
    <property type="entry name" value="Ig-like_dom_sf"/>
</dbReference>
<dbReference type="GO" id="GO:0045214">
    <property type="term" value="P:sarcomere organization"/>
    <property type="evidence" value="ECO:0007669"/>
    <property type="project" value="TreeGrafter"/>
</dbReference>
<proteinExistence type="predicted"/>
<dbReference type="SMART" id="SM00060">
    <property type="entry name" value="FN3"/>
    <property type="match status" value="4"/>
</dbReference>
<dbReference type="InterPro" id="IPR036116">
    <property type="entry name" value="FN3_sf"/>
</dbReference>
<evidence type="ECO:0000256" key="1">
    <source>
        <dbReference type="ARBA" id="ARBA00022737"/>
    </source>
</evidence>
<feature type="domain" description="Ig-like" evidence="5">
    <location>
        <begin position="303"/>
        <end position="380"/>
    </location>
</feature>
<dbReference type="InterPro" id="IPR013098">
    <property type="entry name" value="Ig_I-set"/>
</dbReference>
<reference evidence="7" key="1">
    <citation type="submission" date="2025-08" db="UniProtKB">
        <authorList>
            <consortium name="Ensembl"/>
        </authorList>
    </citation>
    <scope>IDENTIFICATION</scope>
</reference>
<dbReference type="Ensembl" id="ENSSTUT00000080672.1">
    <property type="protein sequence ID" value="ENSSTUP00000075894.1"/>
    <property type="gene ID" value="ENSSTUG00000033272.1"/>
</dbReference>
<feature type="domain" description="Fibronectin type-III" evidence="6">
    <location>
        <begin position="661"/>
        <end position="758"/>
    </location>
</feature>
<name>A0A674BWZ5_SALTR</name>
<dbReference type="InterPro" id="IPR050964">
    <property type="entry name" value="Striated_Muscle_Regulatory"/>
</dbReference>
<dbReference type="InParanoid" id="A0A674BWZ5"/>
<evidence type="ECO:0000259" key="6">
    <source>
        <dbReference type="PROSITE" id="PS50853"/>
    </source>
</evidence>
<organism evidence="7 8">
    <name type="scientific">Salmo trutta</name>
    <name type="common">Brown trout</name>
    <dbReference type="NCBI Taxonomy" id="8032"/>
    <lineage>
        <taxon>Eukaryota</taxon>
        <taxon>Metazoa</taxon>
        <taxon>Chordata</taxon>
        <taxon>Craniata</taxon>
        <taxon>Vertebrata</taxon>
        <taxon>Euteleostomi</taxon>
        <taxon>Actinopterygii</taxon>
        <taxon>Neopterygii</taxon>
        <taxon>Teleostei</taxon>
        <taxon>Protacanthopterygii</taxon>
        <taxon>Salmoniformes</taxon>
        <taxon>Salmonidae</taxon>
        <taxon>Salmoninae</taxon>
        <taxon>Salmo</taxon>
    </lineage>
</organism>
<evidence type="ECO:0000313" key="7">
    <source>
        <dbReference type="Ensembl" id="ENSSTUP00000075894.1"/>
    </source>
</evidence>
<dbReference type="FunFam" id="2.60.40.10:FF:000084">
    <property type="entry name" value="Myosin binding protein C, slow type"/>
    <property type="match status" value="1"/>
</dbReference>
<dbReference type="Pfam" id="PF00041">
    <property type="entry name" value="fn3"/>
    <property type="match status" value="3"/>
</dbReference>
<dbReference type="InterPro" id="IPR003598">
    <property type="entry name" value="Ig_sub2"/>
</dbReference>
<sequence>MFLSKVPGVMITQFIEVLPEGKSTPDFLRKPIALTIQEGKLAIFKANVCGDPKPEVTWGRAKGDMSDRERFQKKYDEATVNLFHQIHRVSGEEADTYKCYAINEYGKAICTAALNVIEGENLGNIECPLFCLGSVDPAEFRKLKGVDKQEAVKEPGEIDERFWEIIMSADRKDYERICAEFGVKDFRVMLKKLSEKKKERQEEQAKYIETINNLKHIDIKGVGIASFEFDLELKDPASRIFLYKDGVMIPYSDEEEMKHSLKTVGKKLIFSVRDLKAEDAGLYQVDVEEVNLFSTDFKSKMIPTVDFIVKIQEVKAKEREDAMFECVLSHPWPRIKWMGKNATLEEGEKYTITVSEDKLIHRLLIKDCSQLDKGIYSAAAGIKTCSAWLLVEGNITSSYLAQYVIFQMKETAEGFIFSDDGHIMSRDGASHKLVINRCQEEDSGKYRFEADGRKTEAILNVEDPPRFDPDDLSAFSQPVIVKVGNSTTFKLPFVGREPMKIQWYRKGEELLDDNTTKIEKSFTQSRLLLSKCQRKDTGEIKIKLKNEHGTMEAISRLIVLDKPTPPQGPVEVLESTASCIHIKWRAPKDDGGCPVINYNLERQQVGRNTWKKLGDIPGVPEYKDNDVEHGRKYCYRIRVVTEEGVSDMMETDDLTAAFPSSPVPPKVASAFNNCINLTWSTPTDTGGSHILGYNLEKRKKGSNLWSPVNPTDEPIQEKKRAVTDVVAGNEYEFRVYAINVSGLSEPSSPSEFIFAKDPKRKVEDLKVADTSYTALSLSWNKPTEEVGVQDEAKGYFIEVRQAECIDWTRCNVTPIILTTFTVKSLKAMAMYWVRVIAINDGGEGVPQDLDNYILAMPPPVRPCFTDNKMKSFMVVRAGNSVRILLNFEASPWPEVTWLKDDVPLLKRVNISNSESSSQLLITSSERSDSGIYTIVVKNLVGQESFSVEVRVTDDPKPPGPVELEENVPSTVTVIWEPSPDEKRDDHLHYSVSKRDSTKGSWSTVADRLFNNKFTACNIMPGREYHFRVYAKNDMGMSAPSESPTWGSERRKDKFVVNMPAYKTCDLRTAPAFLVPLRQHTAPKGYECYMSCAIKGNPKPRVTWYRNNISLNTNTNYLITNICGVCSLLILRVTPKDWGEYNIQIESALGRAESSTKLTVRGENSTDLL</sequence>
<feature type="domain" description="Ig-like" evidence="5">
    <location>
        <begin position="25"/>
        <end position="115"/>
    </location>
</feature>
<evidence type="ECO:0000256" key="4">
    <source>
        <dbReference type="SAM" id="Coils"/>
    </source>
</evidence>
<protein>
    <submittedName>
        <fullName evidence="7">Immunoglobulin-like and fibronectin type III domain-containing protein 1</fullName>
    </submittedName>
</protein>
<dbReference type="FunFam" id="2.60.40.10:FF:000031">
    <property type="entry name" value="Myosin-binding protein C, slow type"/>
    <property type="match status" value="1"/>
</dbReference>
<feature type="domain" description="Ig-like" evidence="5">
    <location>
        <begin position="1070"/>
        <end position="1158"/>
    </location>
</feature>
<dbReference type="InterPro" id="IPR003599">
    <property type="entry name" value="Ig_sub"/>
</dbReference>
<dbReference type="PROSITE" id="PS50853">
    <property type="entry name" value="FN3"/>
    <property type="match status" value="4"/>
</dbReference>
<dbReference type="GO" id="GO:0003007">
    <property type="term" value="P:heart morphogenesis"/>
    <property type="evidence" value="ECO:0007669"/>
    <property type="project" value="UniProtKB-ARBA"/>
</dbReference>
<dbReference type="Gene3D" id="2.60.40.10">
    <property type="entry name" value="Immunoglobulins"/>
    <property type="match status" value="11"/>
</dbReference>
<keyword evidence="4" id="KW-0175">Coiled coil</keyword>
<dbReference type="FunFam" id="2.60.40.10:FF:001097">
    <property type="entry name" value="Immunoglobulin-like and fibronectin type III domain-containing protein 1"/>
    <property type="match status" value="1"/>
</dbReference>
<keyword evidence="8" id="KW-1185">Reference proteome</keyword>
<evidence type="ECO:0000259" key="5">
    <source>
        <dbReference type="PROSITE" id="PS50835"/>
    </source>
</evidence>
<dbReference type="AlphaFoldDB" id="A0A674BWZ5"/>
<evidence type="ECO:0000256" key="2">
    <source>
        <dbReference type="ARBA" id="ARBA00023157"/>
    </source>
</evidence>
<dbReference type="FunFam" id="2.60.40.10:FF:001401">
    <property type="entry name" value="immunoglobulin-like and fibronectin type III domain-containing protein 1"/>
    <property type="match status" value="1"/>
</dbReference>
<dbReference type="Pfam" id="PF07679">
    <property type="entry name" value="I-set"/>
    <property type="match status" value="5"/>
</dbReference>
<dbReference type="SUPFAM" id="SSF49265">
    <property type="entry name" value="Fibronectin type III"/>
    <property type="match status" value="2"/>
</dbReference>
<evidence type="ECO:0000256" key="3">
    <source>
        <dbReference type="ARBA" id="ARBA00023319"/>
    </source>
</evidence>
<dbReference type="SMART" id="SM00409">
    <property type="entry name" value="IG"/>
    <property type="match status" value="5"/>
</dbReference>
<dbReference type="SMART" id="SM00408">
    <property type="entry name" value="IGc2"/>
    <property type="match status" value="3"/>
</dbReference>
<dbReference type="Pfam" id="PF18362">
    <property type="entry name" value="THB"/>
    <property type="match status" value="1"/>
</dbReference>
<dbReference type="GeneTree" id="ENSGT00940000160123"/>
<dbReference type="OMA" id="DSTKHTW"/>
<keyword evidence="1" id="KW-0677">Repeat</keyword>
<feature type="domain" description="Fibronectin type-III" evidence="6">
    <location>
        <begin position="957"/>
        <end position="1050"/>
    </location>
</feature>
<dbReference type="CDD" id="cd00063">
    <property type="entry name" value="FN3"/>
    <property type="match status" value="4"/>
</dbReference>
<dbReference type="GO" id="GO:0055013">
    <property type="term" value="P:cardiac muscle cell development"/>
    <property type="evidence" value="ECO:0007669"/>
    <property type="project" value="UniProtKB-ARBA"/>
</dbReference>
<reference evidence="7" key="2">
    <citation type="submission" date="2025-09" db="UniProtKB">
        <authorList>
            <consortium name="Ensembl"/>
        </authorList>
    </citation>
    <scope>IDENTIFICATION</scope>
</reference>
<feature type="domain" description="Ig-like" evidence="5">
    <location>
        <begin position="862"/>
        <end position="952"/>
    </location>
</feature>
<feature type="domain" description="Fibronectin type-III" evidence="6">
    <location>
        <begin position="761"/>
        <end position="859"/>
    </location>
</feature>
<dbReference type="PANTHER" id="PTHR13817:SF181">
    <property type="entry name" value="IMMUNOGLOBULIN-LIKE AND FIBRONECTIN TYPE III DOMAIN-CONTAINING PROTEIN 1"/>
    <property type="match status" value="1"/>
</dbReference>
<dbReference type="InterPro" id="IPR013783">
    <property type="entry name" value="Ig-like_fold"/>
</dbReference>
<dbReference type="FunFam" id="2.60.40.10:FF:000107">
    <property type="entry name" value="Myosin, light chain kinase a"/>
    <property type="match status" value="1"/>
</dbReference>
<feature type="coiled-coil region" evidence="4">
    <location>
        <begin position="183"/>
        <end position="213"/>
    </location>
</feature>
<dbReference type="FunFam" id="2.60.40.10:FF:001232">
    <property type="entry name" value="Immunoglobulin-like and fibronectin type III domain-containing 1"/>
    <property type="match status" value="1"/>
</dbReference>
<accession>A0A674BWZ5</accession>
<dbReference type="FunFam" id="2.60.40.10:FF:000032">
    <property type="entry name" value="palladin isoform X1"/>
    <property type="match status" value="1"/>
</dbReference>
<keyword evidence="3" id="KW-0393">Immunoglobulin domain</keyword>
<dbReference type="FunFam" id="2.60.40.10:FF:001267">
    <property type="entry name" value="Immunoglobulin-like and fibronectin type III domain containing 1"/>
    <property type="match status" value="1"/>
</dbReference>
<dbReference type="GO" id="GO:0031430">
    <property type="term" value="C:M band"/>
    <property type="evidence" value="ECO:0007669"/>
    <property type="project" value="TreeGrafter"/>
</dbReference>
<dbReference type="Proteomes" id="UP000472277">
    <property type="component" value="Chromosome 28"/>
</dbReference>
<dbReference type="InterPro" id="IPR007110">
    <property type="entry name" value="Ig-like_dom"/>
</dbReference>
<dbReference type="PROSITE" id="PS50835">
    <property type="entry name" value="IG_LIKE"/>
    <property type="match status" value="4"/>
</dbReference>
<dbReference type="InterPro" id="IPR003961">
    <property type="entry name" value="FN3_dom"/>
</dbReference>
<gene>
    <name evidence="7" type="primary">LOC115166489</name>
</gene>
<keyword evidence="2" id="KW-1015">Disulfide bond</keyword>
<dbReference type="PANTHER" id="PTHR13817">
    <property type="entry name" value="TITIN"/>
    <property type="match status" value="1"/>
</dbReference>
<dbReference type="InterPro" id="IPR040849">
    <property type="entry name" value="MyBP-C_THB"/>
</dbReference>